<evidence type="ECO:0000256" key="3">
    <source>
        <dbReference type="PROSITE-ProRule" id="PRU00023"/>
    </source>
</evidence>
<dbReference type="Gene3D" id="1.25.40.20">
    <property type="entry name" value="Ankyrin repeat-containing domain"/>
    <property type="match status" value="1"/>
</dbReference>
<dbReference type="InterPro" id="IPR002110">
    <property type="entry name" value="Ankyrin_rpt"/>
</dbReference>
<dbReference type="PROSITE" id="PS50297">
    <property type="entry name" value="ANK_REP_REGION"/>
    <property type="match status" value="2"/>
</dbReference>
<dbReference type="WBParaSite" id="TREG1_72890.1">
    <property type="protein sequence ID" value="TREG1_72890.1"/>
    <property type="gene ID" value="TREG1_72890"/>
</dbReference>
<dbReference type="PROSITE" id="PS50088">
    <property type="entry name" value="ANK_REPEAT"/>
    <property type="match status" value="2"/>
</dbReference>
<keyword evidence="2 3" id="KW-0040">ANK repeat</keyword>
<keyword evidence="1" id="KW-0677">Repeat</keyword>
<dbReference type="Pfam" id="PF12796">
    <property type="entry name" value="Ank_2"/>
    <property type="match status" value="1"/>
</dbReference>
<reference evidence="5" key="2">
    <citation type="submission" date="2023-11" db="UniProtKB">
        <authorList>
            <consortium name="WormBaseParasite"/>
        </authorList>
    </citation>
    <scope>IDENTIFICATION</scope>
</reference>
<feature type="repeat" description="ANK" evidence="3">
    <location>
        <begin position="50"/>
        <end position="82"/>
    </location>
</feature>
<dbReference type="InterPro" id="IPR036770">
    <property type="entry name" value="Ankyrin_rpt-contain_sf"/>
</dbReference>
<accession>A0AA85K4L3</accession>
<dbReference type="PANTHER" id="PTHR24201">
    <property type="entry name" value="ANK_REP_REGION DOMAIN-CONTAINING PROTEIN"/>
    <property type="match status" value="1"/>
</dbReference>
<evidence type="ECO:0000256" key="1">
    <source>
        <dbReference type="ARBA" id="ARBA00022737"/>
    </source>
</evidence>
<evidence type="ECO:0000313" key="4">
    <source>
        <dbReference type="Proteomes" id="UP000050795"/>
    </source>
</evidence>
<evidence type="ECO:0000313" key="5">
    <source>
        <dbReference type="WBParaSite" id="TREG1_72890.1"/>
    </source>
</evidence>
<feature type="repeat" description="ANK" evidence="3">
    <location>
        <begin position="83"/>
        <end position="115"/>
    </location>
</feature>
<organism evidence="4 5">
    <name type="scientific">Trichobilharzia regenti</name>
    <name type="common">Nasal bird schistosome</name>
    <dbReference type="NCBI Taxonomy" id="157069"/>
    <lineage>
        <taxon>Eukaryota</taxon>
        <taxon>Metazoa</taxon>
        <taxon>Spiralia</taxon>
        <taxon>Lophotrochozoa</taxon>
        <taxon>Platyhelminthes</taxon>
        <taxon>Trematoda</taxon>
        <taxon>Digenea</taxon>
        <taxon>Strigeidida</taxon>
        <taxon>Schistosomatoidea</taxon>
        <taxon>Schistosomatidae</taxon>
        <taxon>Trichobilharzia</taxon>
    </lineage>
</organism>
<dbReference type="Proteomes" id="UP000050795">
    <property type="component" value="Unassembled WGS sequence"/>
</dbReference>
<dbReference type="SUPFAM" id="SSF48403">
    <property type="entry name" value="Ankyrin repeat"/>
    <property type="match status" value="1"/>
</dbReference>
<dbReference type="AlphaFoldDB" id="A0AA85K4L3"/>
<proteinExistence type="predicted"/>
<protein>
    <recommendedName>
        <fullName evidence="6">ANK_REP_REGION domain-containing protein</fullName>
    </recommendedName>
</protein>
<dbReference type="SMART" id="SM00248">
    <property type="entry name" value="ANK"/>
    <property type="match status" value="3"/>
</dbReference>
<keyword evidence="4" id="KW-1185">Reference proteome</keyword>
<sequence length="182" mass="20387">MEAEEKNKPKYIKPYMYMEELLCEAASSGNLISAARILHERIDPNCKDHVGRSPLHYAAMNDHFDMIRLLLCNRAVVDAVDFNNVTPLHLAARKNSLRCTQLLCMAGADTTLKCASGCTARDLAPYDSATCHFLEKYEIGERPRPKAILSRLSKPAIPAYAIPKIVTTDAKNNKKLLKNKKK</sequence>
<dbReference type="InterPro" id="IPR050776">
    <property type="entry name" value="Ank_Repeat/CDKN_Inhibitor"/>
</dbReference>
<name>A0AA85K4L3_TRIRE</name>
<reference evidence="4" key="1">
    <citation type="submission" date="2022-06" db="EMBL/GenBank/DDBJ databases">
        <authorList>
            <person name="Berger JAMES D."/>
            <person name="Berger JAMES D."/>
        </authorList>
    </citation>
    <scope>NUCLEOTIDE SEQUENCE [LARGE SCALE GENOMIC DNA]</scope>
</reference>
<evidence type="ECO:0008006" key="6">
    <source>
        <dbReference type="Google" id="ProtNLM"/>
    </source>
</evidence>
<dbReference type="PANTHER" id="PTHR24201:SF15">
    <property type="entry name" value="ANKYRIN REPEAT DOMAIN-CONTAINING PROTEIN 66"/>
    <property type="match status" value="1"/>
</dbReference>
<evidence type="ECO:0000256" key="2">
    <source>
        <dbReference type="ARBA" id="ARBA00023043"/>
    </source>
</evidence>